<dbReference type="CDD" id="cd17470">
    <property type="entry name" value="T3SS_Flik_C"/>
    <property type="match status" value="1"/>
</dbReference>
<feature type="domain" description="Flagellar hook-length control protein-like C-terminal" evidence="2">
    <location>
        <begin position="318"/>
        <end position="392"/>
    </location>
</feature>
<accession>B8GR16</accession>
<dbReference type="Proteomes" id="UP000002383">
    <property type="component" value="Chromosome"/>
</dbReference>
<feature type="compositionally biased region" description="Pro residues" evidence="1">
    <location>
        <begin position="228"/>
        <end position="241"/>
    </location>
</feature>
<dbReference type="AlphaFoldDB" id="B8GR16"/>
<dbReference type="Pfam" id="PF02120">
    <property type="entry name" value="Flg_hook"/>
    <property type="match status" value="1"/>
</dbReference>
<dbReference type="HOGENOM" id="CLU_674289_0_0_6"/>
<dbReference type="EMBL" id="CP001339">
    <property type="protein sequence ID" value="ACL72436.1"/>
    <property type="molecule type" value="Genomic_DNA"/>
</dbReference>
<dbReference type="InterPro" id="IPR038610">
    <property type="entry name" value="FliK-like_C_sf"/>
</dbReference>
<sequence length="408" mass="42831">MQIPPPALKVTLASPRPAGLDWQVGQLLQATVVKPAPPGEGTLVRVGGLELALKLPQTPAEGSRLTLQVVRAGAQPVLALVERGGAALPTAAADASARPAPGTALPGAASWLSSLLPAQGGQTALLSALWSLQQQPARLAELPTGVRDAVDKLFRQLPTADQATRPEGLRQAVQASGLFHEAGLAAVAAGSAAGPAANLKSALLSLATRLRALPGPPSAALPGTRPVDTPPPRPGATPSPQPRMDTPMALLGREALLETLRNRAESALARLALHQWSSAESSESGLPRWLMELPLRSGNGIDLVHLLLEREPDQPEAEEQGTWRAEFALDLPELGPVRVRIAVTGDQVRTQLWAENEATVGRIRAELPRLMESLENRSLEVKDLGCHAGIPPAPAEARPQRPLLDDHA</sequence>
<feature type="region of interest" description="Disordered" evidence="1">
    <location>
        <begin position="215"/>
        <end position="246"/>
    </location>
</feature>
<organism evidence="3 4">
    <name type="scientific">Thioalkalivibrio sulfidiphilus (strain HL-EbGR7)</name>
    <dbReference type="NCBI Taxonomy" id="396588"/>
    <lineage>
        <taxon>Bacteria</taxon>
        <taxon>Pseudomonadati</taxon>
        <taxon>Pseudomonadota</taxon>
        <taxon>Gammaproteobacteria</taxon>
        <taxon>Chromatiales</taxon>
        <taxon>Ectothiorhodospiraceae</taxon>
        <taxon>Thioalkalivibrio</taxon>
    </lineage>
</organism>
<evidence type="ECO:0000313" key="3">
    <source>
        <dbReference type="EMBL" id="ACL72436.1"/>
    </source>
</evidence>
<dbReference type="KEGG" id="tgr:Tgr7_1351"/>
<dbReference type="eggNOG" id="COG3144">
    <property type="taxonomic scope" value="Bacteria"/>
</dbReference>
<protein>
    <recommendedName>
        <fullName evidence="2">Flagellar hook-length control protein-like C-terminal domain-containing protein</fullName>
    </recommendedName>
</protein>
<proteinExistence type="predicted"/>
<evidence type="ECO:0000256" key="1">
    <source>
        <dbReference type="SAM" id="MobiDB-lite"/>
    </source>
</evidence>
<dbReference type="Gene3D" id="3.30.750.140">
    <property type="match status" value="1"/>
</dbReference>
<evidence type="ECO:0000259" key="2">
    <source>
        <dbReference type="Pfam" id="PF02120"/>
    </source>
</evidence>
<reference evidence="3 4" key="1">
    <citation type="journal article" date="2011" name="Stand. Genomic Sci.">
        <title>Complete genome sequence of 'Thioalkalivibrio sulfidophilus' HL-EbGr7.</title>
        <authorList>
            <person name="Muyzer G."/>
            <person name="Sorokin D.Y."/>
            <person name="Mavromatis K."/>
            <person name="Lapidus A."/>
            <person name="Clum A."/>
            <person name="Ivanova N."/>
            <person name="Pati A."/>
            <person name="d'Haeseleer P."/>
            <person name="Woyke T."/>
            <person name="Kyrpides N.C."/>
        </authorList>
    </citation>
    <scope>NUCLEOTIDE SEQUENCE [LARGE SCALE GENOMIC DNA]</scope>
    <source>
        <strain evidence="3 4">HL-EbGR7</strain>
    </source>
</reference>
<keyword evidence="4" id="KW-1185">Reference proteome</keyword>
<dbReference type="STRING" id="396588.Tgr7_1351"/>
<gene>
    <name evidence="3" type="ordered locus">Tgr7_1351</name>
</gene>
<evidence type="ECO:0000313" key="4">
    <source>
        <dbReference type="Proteomes" id="UP000002383"/>
    </source>
</evidence>
<name>B8GR16_THISH</name>
<dbReference type="OrthoDB" id="7055780at2"/>
<dbReference type="RefSeq" id="WP_012637919.1">
    <property type="nucleotide sequence ID" value="NC_011901.1"/>
</dbReference>
<dbReference type="InterPro" id="IPR021136">
    <property type="entry name" value="Flagellar_hook_control-like_C"/>
</dbReference>
<feature type="region of interest" description="Disordered" evidence="1">
    <location>
        <begin position="389"/>
        <end position="408"/>
    </location>
</feature>